<evidence type="ECO:0000256" key="2">
    <source>
        <dbReference type="ARBA" id="ARBA00023163"/>
    </source>
</evidence>
<dbReference type="SUPFAM" id="SSF48508">
    <property type="entry name" value="Nuclear receptor ligand-binding domain"/>
    <property type="match status" value="1"/>
</dbReference>
<evidence type="ECO:0000256" key="3">
    <source>
        <dbReference type="ARBA" id="ARBA00023170"/>
    </source>
</evidence>
<evidence type="ECO:0000256" key="1">
    <source>
        <dbReference type="ARBA" id="ARBA00023015"/>
    </source>
</evidence>
<reference evidence="5" key="1">
    <citation type="submission" date="2022-11" db="UniProtKB">
        <authorList>
            <consortium name="WormBaseParasite"/>
        </authorList>
    </citation>
    <scope>IDENTIFICATION</scope>
</reference>
<dbReference type="InterPro" id="IPR035500">
    <property type="entry name" value="NHR-like_dom_sf"/>
</dbReference>
<dbReference type="AlphaFoldDB" id="A0A915CL81"/>
<keyword evidence="2" id="KW-0804">Transcription</keyword>
<name>A0A915CL81_9BILA</name>
<organism evidence="4 5">
    <name type="scientific">Ditylenchus dipsaci</name>
    <dbReference type="NCBI Taxonomy" id="166011"/>
    <lineage>
        <taxon>Eukaryota</taxon>
        <taxon>Metazoa</taxon>
        <taxon>Ecdysozoa</taxon>
        <taxon>Nematoda</taxon>
        <taxon>Chromadorea</taxon>
        <taxon>Rhabditida</taxon>
        <taxon>Tylenchina</taxon>
        <taxon>Tylenchomorpha</taxon>
        <taxon>Sphaerularioidea</taxon>
        <taxon>Anguinidae</taxon>
        <taxon>Anguininae</taxon>
        <taxon>Ditylenchus</taxon>
    </lineage>
</organism>
<proteinExistence type="predicted"/>
<keyword evidence="3" id="KW-0675">Receptor</keyword>
<protein>
    <submittedName>
        <fullName evidence="5">Uncharacterized protein</fullName>
    </submittedName>
</protein>
<dbReference type="WBParaSite" id="jg10161">
    <property type="protein sequence ID" value="jg10161"/>
    <property type="gene ID" value="jg10161"/>
</dbReference>
<accession>A0A915CL81</accession>
<keyword evidence="4" id="KW-1185">Reference proteome</keyword>
<sequence>MSLVNALFLDAFYSIELTQEKYEGPERKRLSEEQEHKIAQARRYFHASISKLVWRIGISTEEYVLLKSNHLFQLRFENEQNCNNWISVQNLYVTGKSVGDMDLEDKELLRTEEERFTKMLMFISKVNGPAAGAKKFAELMSLINLLFKVSHRIREFHAMIFTVLQLEDVFAPFFSFCYVYIKIVNSLICEICENWHLSVVK</sequence>
<keyword evidence="1" id="KW-0805">Transcription regulation</keyword>
<evidence type="ECO:0000313" key="4">
    <source>
        <dbReference type="Proteomes" id="UP000887574"/>
    </source>
</evidence>
<evidence type="ECO:0000313" key="5">
    <source>
        <dbReference type="WBParaSite" id="jg10161"/>
    </source>
</evidence>
<dbReference type="Gene3D" id="1.10.565.10">
    <property type="entry name" value="Retinoid X Receptor"/>
    <property type="match status" value="1"/>
</dbReference>
<dbReference type="Proteomes" id="UP000887574">
    <property type="component" value="Unplaced"/>
</dbReference>